<dbReference type="RefSeq" id="WP_004371014.1">
    <property type="nucleotide sequence ID" value="NZ_AMXF01000170.1"/>
</dbReference>
<dbReference type="EMBL" id="AMXF01000170">
    <property type="protein sequence ID" value="ENO95806.1"/>
    <property type="molecule type" value="Genomic_DNA"/>
</dbReference>
<feature type="transmembrane region" description="Helical" evidence="5">
    <location>
        <begin position="234"/>
        <end position="255"/>
    </location>
</feature>
<evidence type="ECO:0000256" key="5">
    <source>
        <dbReference type="SAM" id="Phobius"/>
    </source>
</evidence>
<dbReference type="InterPro" id="IPR002657">
    <property type="entry name" value="BilAc:Na_symport/Acr3"/>
</dbReference>
<keyword evidence="7" id="KW-1185">Reference proteome</keyword>
<evidence type="ECO:0000256" key="2">
    <source>
        <dbReference type="ARBA" id="ARBA00022692"/>
    </source>
</evidence>
<dbReference type="PANTHER" id="PTHR10361:SF24">
    <property type="entry name" value="P3 PROTEIN"/>
    <property type="match status" value="1"/>
</dbReference>
<feature type="transmembrane region" description="Helical" evidence="5">
    <location>
        <begin position="173"/>
        <end position="191"/>
    </location>
</feature>
<evidence type="ECO:0000256" key="4">
    <source>
        <dbReference type="ARBA" id="ARBA00023136"/>
    </source>
</evidence>
<gene>
    <name evidence="6" type="ORF">C667_17211</name>
</gene>
<keyword evidence="3 5" id="KW-1133">Transmembrane helix</keyword>
<organism evidence="6 7">
    <name type="scientific">Thauera phenylacetica B4P</name>
    <dbReference type="NCBI Taxonomy" id="1234382"/>
    <lineage>
        <taxon>Bacteria</taxon>
        <taxon>Pseudomonadati</taxon>
        <taxon>Pseudomonadota</taxon>
        <taxon>Betaproteobacteria</taxon>
        <taxon>Rhodocyclales</taxon>
        <taxon>Zoogloeaceae</taxon>
        <taxon>Thauera</taxon>
    </lineage>
</organism>
<dbReference type="InterPro" id="IPR004710">
    <property type="entry name" value="Bilac:Na_transpt"/>
</dbReference>
<keyword evidence="4 5" id="KW-0472">Membrane</keyword>
<feature type="transmembrane region" description="Helical" evidence="5">
    <location>
        <begin position="96"/>
        <end position="121"/>
    </location>
</feature>
<comment type="subcellular location">
    <subcellularLocation>
        <location evidence="1">Membrane</location>
        <topology evidence="1">Multi-pass membrane protein</topology>
    </subcellularLocation>
</comment>
<proteinExistence type="predicted"/>
<dbReference type="Gene3D" id="1.20.1530.20">
    <property type="match status" value="1"/>
</dbReference>
<name>N6YNC3_9RHOO</name>
<feature type="transmembrane region" description="Helical" evidence="5">
    <location>
        <begin position="6"/>
        <end position="25"/>
    </location>
</feature>
<evidence type="ECO:0000256" key="1">
    <source>
        <dbReference type="ARBA" id="ARBA00004141"/>
    </source>
</evidence>
<dbReference type="InterPro" id="IPR038770">
    <property type="entry name" value="Na+/solute_symporter_sf"/>
</dbReference>
<evidence type="ECO:0000313" key="7">
    <source>
        <dbReference type="Proteomes" id="UP000013047"/>
    </source>
</evidence>
<dbReference type="AlphaFoldDB" id="N6YNC3"/>
<dbReference type="PANTHER" id="PTHR10361">
    <property type="entry name" value="SODIUM-BILE ACID COTRANSPORTER"/>
    <property type="match status" value="1"/>
</dbReference>
<dbReference type="Pfam" id="PF01758">
    <property type="entry name" value="SBF"/>
    <property type="match status" value="1"/>
</dbReference>
<feature type="transmembrane region" description="Helical" evidence="5">
    <location>
        <begin position="141"/>
        <end position="161"/>
    </location>
</feature>
<evidence type="ECO:0000256" key="3">
    <source>
        <dbReference type="ARBA" id="ARBA00022989"/>
    </source>
</evidence>
<reference evidence="6 7" key="1">
    <citation type="submission" date="2012-09" db="EMBL/GenBank/DDBJ databases">
        <title>Draft Genome Sequences of 6 Strains from Genus Thauera.</title>
        <authorList>
            <person name="Liu B."/>
            <person name="Shapleigh J.P."/>
            <person name="Frostegard A.H."/>
        </authorList>
    </citation>
    <scope>NUCLEOTIDE SEQUENCE [LARGE SCALE GENOMIC DNA]</scope>
    <source>
        <strain evidence="6 7">B4P</strain>
    </source>
</reference>
<feature type="transmembrane region" description="Helical" evidence="5">
    <location>
        <begin position="65"/>
        <end position="84"/>
    </location>
</feature>
<dbReference type="GO" id="GO:0016020">
    <property type="term" value="C:membrane"/>
    <property type="evidence" value="ECO:0007669"/>
    <property type="project" value="UniProtKB-SubCell"/>
</dbReference>
<sequence length="297" mass="30432">MSIDVLLPAALAFIMFSVGLALQGADFRRVFLRPRALLIGLVGQLVLVPLVALAVVLAFDLPPLLGMGLMVLAACPGGASSGFLTHLARANAALSLSLTVISSLAALLTFPLLIKAVLAAFGDGVFGADGGVLAELPVGRLIGSVLVVTTLPIVAGMLLRRRAPAFTARAEPSIARVATLFFAAIVVATFVSHQHTILANLLSVGPATLVLNFAVMGLGYGLVTLAGAERRDAVAVAMECGLQNAGLAIFVAIVLLRQPELAVGAVVYALTMNFGALGLVFVARRREAAGVLAAHGE</sequence>
<feature type="transmembrane region" description="Helical" evidence="5">
    <location>
        <begin position="261"/>
        <end position="282"/>
    </location>
</feature>
<dbReference type="OrthoDB" id="9806785at2"/>
<accession>N6YNC3</accession>
<keyword evidence="2 5" id="KW-0812">Transmembrane</keyword>
<evidence type="ECO:0000313" key="6">
    <source>
        <dbReference type="EMBL" id="ENO95806.1"/>
    </source>
</evidence>
<feature type="transmembrane region" description="Helical" evidence="5">
    <location>
        <begin position="197"/>
        <end position="222"/>
    </location>
</feature>
<protein>
    <submittedName>
        <fullName evidence="6">Sodium symporter</fullName>
    </submittedName>
</protein>
<comment type="caution">
    <text evidence="6">The sequence shown here is derived from an EMBL/GenBank/DDBJ whole genome shotgun (WGS) entry which is preliminary data.</text>
</comment>
<feature type="transmembrane region" description="Helical" evidence="5">
    <location>
        <begin position="37"/>
        <end position="59"/>
    </location>
</feature>
<dbReference type="Proteomes" id="UP000013047">
    <property type="component" value="Unassembled WGS sequence"/>
</dbReference>